<dbReference type="RefSeq" id="WP_130063900.1">
    <property type="nucleotide sequence ID" value="NZ_RCXA01000038.1"/>
</dbReference>
<dbReference type="EMBL" id="VVND01000027">
    <property type="protein sequence ID" value="KAA3157976.1"/>
    <property type="molecule type" value="Genomic_DNA"/>
</dbReference>
<evidence type="ECO:0008006" key="3">
    <source>
        <dbReference type="Google" id="ProtNLM"/>
    </source>
</evidence>
<proteinExistence type="predicted"/>
<keyword evidence="2" id="KW-1185">Reference proteome</keyword>
<evidence type="ECO:0000313" key="1">
    <source>
        <dbReference type="EMBL" id="KAA3157976.1"/>
    </source>
</evidence>
<gene>
    <name evidence="1" type="ORF">F2A26_13195</name>
</gene>
<name>A0ABQ6S0R9_9BACT</name>
<reference evidence="1 2" key="1">
    <citation type="journal article" date="2019" name="Nat. Med.">
        <title>A library of human gut bacterial isolates paired with longitudinal multiomics data enables mechanistic microbiome research.</title>
        <authorList>
            <person name="Poyet M."/>
            <person name="Groussin M."/>
            <person name="Gibbons S.M."/>
            <person name="Avila-Pacheco J."/>
            <person name="Jiang X."/>
            <person name="Kearney S.M."/>
            <person name="Perrotta A.R."/>
            <person name="Berdy B."/>
            <person name="Zhao S."/>
            <person name="Lieberman T.D."/>
            <person name="Swanson P.K."/>
            <person name="Smith M."/>
            <person name="Roesemann S."/>
            <person name="Alexander J.E."/>
            <person name="Rich S.A."/>
            <person name="Livny J."/>
            <person name="Vlamakis H."/>
            <person name="Clish C."/>
            <person name="Bullock K."/>
            <person name="Deik A."/>
            <person name="Scott J."/>
            <person name="Pierce K.A."/>
            <person name="Xavier R.J."/>
            <person name="Alm E.J."/>
        </authorList>
    </citation>
    <scope>NUCLEOTIDE SEQUENCE [LARGE SCALE GENOMIC DNA]</scope>
    <source>
        <strain evidence="1 2">BIOML-A1</strain>
    </source>
</reference>
<sequence>MRKINLKRLEIFADMQKKICTVHDVREQLANLIYANAYGFVGHVLAHKVYESEGEIELTEAEAHELGRLVATLGSAPLIDAVLSKLNLKIEDVISPADYK</sequence>
<organism evidence="1 2">
    <name type="scientific">Alistipes finegoldii</name>
    <dbReference type="NCBI Taxonomy" id="214856"/>
    <lineage>
        <taxon>Bacteria</taxon>
        <taxon>Pseudomonadati</taxon>
        <taxon>Bacteroidota</taxon>
        <taxon>Bacteroidia</taxon>
        <taxon>Bacteroidales</taxon>
        <taxon>Rikenellaceae</taxon>
        <taxon>Alistipes</taxon>
    </lineage>
</organism>
<comment type="caution">
    <text evidence="1">The sequence shown here is derived from an EMBL/GenBank/DDBJ whole genome shotgun (WGS) entry which is preliminary data.</text>
</comment>
<accession>A0ABQ6S0R9</accession>
<evidence type="ECO:0000313" key="2">
    <source>
        <dbReference type="Proteomes" id="UP000324870"/>
    </source>
</evidence>
<protein>
    <recommendedName>
        <fullName evidence="3">Phage protein</fullName>
    </recommendedName>
</protein>
<dbReference type="Proteomes" id="UP000324870">
    <property type="component" value="Unassembled WGS sequence"/>
</dbReference>